<feature type="domain" description="SsuA/THI5-like" evidence="5">
    <location>
        <begin position="58"/>
        <end position="218"/>
    </location>
</feature>
<proteinExistence type="inferred from homology"/>
<dbReference type="InterPro" id="IPR015168">
    <property type="entry name" value="SsuA/THI5"/>
</dbReference>
<dbReference type="SUPFAM" id="SSF53850">
    <property type="entry name" value="Periplasmic binding protein-like II"/>
    <property type="match status" value="1"/>
</dbReference>
<dbReference type="PANTHER" id="PTHR30024">
    <property type="entry name" value="ALIPHATIC SULFONATES-BINDING PROTEIN-RELATED"/>
    <property type="match status" value="1"/>
</dbReference>
<evidence type="ECO:0000259" key="5">
    <source>
        <dbReference type="Pfam" id="PF09084"/>
    </source>
</evidence>
<evidence type="ECO:0000313" key="7">
    <source>
        <dbReference type="Proteomes" id="UP000214880"/>
    </source>
</evidence>
<dbReference type="AlphaFoldDB" id="A0A1G9Q365"/>
<dbReference type="Gene3D" id="3.40.190.10">
    <property type="entry name" value="Periplasmic binding protein-like II"/>
    <property type="match status" value="2"/>
</dbReference>
<comment type="subcellular location">
    <subcellularLocation>
        <location evidence="1">Periplasm</location>
    </subcellularLocation>
</comment>
<dbReference type="OrthoDB" id="8877897at2"/>
<protein>
    <submittedName>
        <fullName evidence="6">ABC-type nitrate/sulfonate/bicarbonate transport system, substrate-binding protein</fullName>
    </submittedName>
</protein>
<keyword evidence="7" id="KW-1185">Reference proteome</keyword>
<dbReference type="PANTHER" id="PTHR30024:SF47">
    <property type="entry name" value="TAURINE-BINDING PERIPLASMIC PROTEIN"/>
    <property type="match status" value="1"/>
</dbReference>
<evidence type="ECO:0000313" key="6">
    <source>
        <dbReference type="EMBL" id="SDM05171.1"/>
    </source>
</evidence>
<evidence type="ECO:0000256" key="3">
    <source>
        <dbReference type="ARBA" id="ARBA00022729"/>
    </source>
</evidence>
<reference evidence="6 7" key="1">
    <citation type="submission" date="2016-10" db="EMBL/GenBank/DDBJ databases">
        <authorList>
            <person name="de Groot N.N."/>
        </authorList>
    </citation>
    <scope>NUCLEOTIDE SEQUENCE [LARGE SCALE GENOMIC DNA]</scope>
    <source>
        <strain evidence="6 7">DSM 1736</strain>
    </source>
</reference>
<dbReference type="EMBL" id="FNHB01000002">
    <property type="protein sequence ID" value="SDM05171.1"/>
    <property type="molecule type" value="Genomic_DNA"/>
</dbReference>
<organism evidence="6 7">
    <name type="scientific">Dendrosporobacter quercicolus</name>
    <dbReference type="NCBI Taxonomy" id="146817"/>
    <lineage>
        <taxon>Bacteria</taxon>
        <taxon>Bacillati</taxon>
        <taxon>Bacillota</taxon>
        <taxon>Negativicutes</taxon>
        <taxon>Selenomonadales</taxon>
        <taxon>Sporomusaceae</taxon>
        <taxon>Dendrosporobacter</taxon>
    </lineage>
</organism>
<dbReference type="Proteomes" id="UP000214880">
    <property type="component" value="Unassembled WGS sequence"/>
</dbReference>
<dbReference type="RefSeq" id="WP_092070020.1">
    <property type="nucleotide sequence ID" value="NZ_FNHB01000002.1"/>
</dbReference>
<feature type="signal peptide" evidence="4">
    <location>
        <begin position="1"/>
        <end position="17"/>
    </location>
</feature>
<feature type="chain" id="PRO_5039302324" evidence="4">
    <location>
        <begin position="18"/>
        <end position="343"/>
    </location>
</feature>
<comment type="similarity">
    <text evidence="2">Belongs to the bacterial solute-binding protein SsuA/TauA family.</text>
</comment>
<gene>
    <name evidence="6" type="ORF">SAMN04488502_10220</name>
</gene>
<evidence type="ECO:0000256" key="2">
    <source>
        <dbReference type="ARBA" id="ARBA00010742"/>
    </source>
</evidence>
<evidence type="ECO:0000256" key="1">
    <source>
        <dbReference type="ARBA" id="ARBA00004418"/>
    </source>
</evidence>
<keyword evidence="3 4" id="KW-0732">Signal</keyword>
<dbReference type="STRING" id="146817.SAMN04488502_10220"/>
<evidence type="ECO:0000256" key="4">
    <source>
        <dbReference type="SAM" id="SignalP"/>
    </source>
</evidence>
<dbReference type="GO" id="GO:0042597">
    <property type="term" value="C:periplasmic space"/>
    <property type="evidence" value="ECO:0007669"/>
    <property type="project" value="UniProtKB-SubCell"/>
</dbReference>
<accession>A0A1G9Q365</accession>
<dbReference type="Pfam" id="PF09084">
    <property type="entry name" value="NMT1"/>
    <property type="match status" value="1"/>
</dbReference>
<sequence>MKRKARIFFIISLAVLAAMVFNGCSKEPAGAEYQFRDGKLTKEFQLKVVKGGAFDYAMADVNGFFKDVGIITDYLGPIKGGTLVQAAVKGDVDLMNSGHVINVAMARQAGMKIKIVMQGLVDHPDHDKGHMYWLVRTAGKINAPQDLIGKKIAVANMGGCAELLTYEYLRQNGIAKDQVTLVTMPDLQQEQALRQGLIDVAFLHSQFSLAAQQRPGLKVLASSYQVGVAAGDGEAVGLGVRAFSEEFIQKYPGVVKAYIVGNYRGQQWGNQHFEEAKQVWADYNKTPLSGGNWHAQDKWVDERKVQFWIDMMERNGLAKPGEIKAADLYTNEVNPFYTGELKE</sequence>
<name>A0A1G9Q365_9FIRM</name>